<feature type="signal peptide" evidence="1">
    <location>
        <begin position="1"/>
        <end position="21"/>
    </location>
</feature>
<dbReference type="RefSeq" id="WP_173533455.1">
    <property type="nucleotide sequence ID" value="NZ_CP054143.1"/>
</dbReference>
<evidence type="ECO:0000256" key="1">
    <source>
        <dbReference type="SAM" id="SignalP"/>
    </source>
</evidence>
<accession>A0A6M8SNV7</accession>
<dbReference type="EMBL" id="CP054143">
    <property type="protein sequence ID" value="QKJ66952.1"/>
    <property type="molecule type" value="Genomic_DNA"/>
</dbReference>
<evidence type="ECO:0000313" key="3">
    <source>
        <dbReference type="Proteomes" id="UP000504844"/>
    </source>
</evidence>
<keyword evidence="1" id="KW-0732">Signal</keyword>
<name>A0A6M8SNV7_9NEIS</name>
<sequence>MKKGLICTGALLLALSLPVLASSAEELVAASAPGAVTLLEAVKANGTIAAIDAATRKVTLKNEAGQTMSVMAGEGVKNFDKLKVGDKVKAEYMQVLTLELLGSGSNVRERIVETSSASAPAAKAGGFVGEQLTVVGNVIGVDAKKHTIRVQGVNRTVTLKVRDPAQLKMIKKGDQIKGTYTQALAMVVAAAK</sequence>
<keyword evidence="3" id="KW-1185">Reference proteome</keyword>
<proteinExistence type="predicted"/>
<protein>
    <recommendedName>
        <fullName evidence="4">DUF5666 domain-containing protein</fullName>
    </recommendedName>
</protein>
<gene>
    <name evidence="2" type="ORF">HQN60_09735</name>
</gene>
<feature type="chain" id="PRO_5026946830" description="DUF5666 domain-containing protein" evidence="1">
    <location>
        <begin position="22"/>
        <end position="192"/>
    </location>
</feature>
<dbReference type="KEGG" id="dee:HQN60_09735"/>
<dbReference type="Proteomes" id="UP000504844">
    <property type="component" value="Chromosome"/>
</dbReference>
<evidence type="ECO:0008006" key="4">
    <source>
        <dbReference type="Google" id="ProtNLM"/>
    </source>
</evidence>
<reference evidence="2 3" key="1">
    <citation type="submission" date="2020-05" db="EMBL/GenBank/DDBJ databases">
        <title>Complete genome sequence of Deefgea sp. D17.</title>
        <authorList>
            <person name="Bae J.-W."/>
            <person name="Han J.E."/>
        </authorList>
    </citation>
    <scope>NUCLEOTIDE SEQUENCE [LARGE SCALE GENOMIC DNA]</scope>
    <source>
        <strain evidence="2 3">D17</strain>
    </source>
</reference>
<evidence type="ECO:0000313" key="2">
    <source>
        <dbReference type="EMBL" id="QKJ66952.1"/>
    </source>
</evidence>
<organism evidence="2 3">
    <name type="scientific">Deefgea piscis</name>
    <dbReference type="NCBI Taxonomy" id="2739061"/>
    <lineage>
        <taxon>Bacteria</taxon>
        <taxon>Pseudomonadati</taxon>
        <taxon>Pseudomonadota</taxon>
        <taxon>Betaproteobacteria</taxon>
        <taxon>Neisseriales</taxon>
        <taxon>Chitinibacteraceae</taxon>
        <taxon>Deefgea</taxon>
    </lineage>
</organism>
<dbReference type="AlphaFoldDB" id="A0A6M8SNV7"/>